<dbReference type="InterPro" id="IPR013216">
    <property type="entry name" value="Methyltransf_11"/>
</dbReference>
<dbReference type="EMBL" id="RJVG01000005">
    <property type="protein sequence ID" value="ROR28222.1"/>
    <property type="molecule type" value="Genomic_DNA"/>
</dbReference>
<accession>A0A3N1XSS4</accession>
<dbReference type="Gene3D" id="3.40.50.150">
    <property type="entry name" value="Vaccinia Virus protein VP39"/>
    <property type="match status" value="1"/>
</dbReference>
<dbReference type="GO" id="GO:0032259">
    <property type="term" value="P:methylation"/>
    <property type="evidence" value="ECO:0007669"/>
    <property type="project" value="UniProtKB-KW"/>
</dbReference>
<evidence type="ECO:0000259" key="1">
    <source>
        <dbReference type="Pfam" id="PF08241"/>
    </source>
</evidence>
<keyword evidence="2" id="KW-0489">Methyltransferase</keyword>
<dbReference type="Pfam" id="PF08241">
    <property type="entry name" value="Methyltransf_11"/>
    <property type="match status" value="1"/>
</dbReference>
<comment type="caution">
    <text evidence="2">The sequence shown here is derived from an EMBL/GenBank/DDBJ whole genome shotgun (WGS) entry which is preliminary data.</text>
</comment>
<dbReference type="SUPFAM" id="SSF53335">
    <property type="entry name" value="S-adenosyl-L-methionine-dependent methyltransferases"/>
    <property type="match status" value="1"/>
</dbReference>
<keyword evidence="3" id="KW-1185">Reference proteome</keyword>
<name>A0A3N1XSS4_9FIRM</name>
<proteinExistence type="predicted"/>
<dbReference type="Proteomes" id="UP000273083">
    <property type="component" value="Unassembled WGS sequence"/>
</dbReference>
<protein>
    <submittedName>
        <fullName evidence="2">Methyltransferase family protein</fullName>
    </submittedName>
</protein>
<dbReference type="CDD" id="cd02440">
    <property type="entry name" value="AdoMet_MTases"/>
    <property type="match status" value="1"/>
</dbReference>
<dbReference type="PANTHER" id="PTHR43861">
    <property type="entry name" value="TRANS-ACONITATE 2-METHYLTRANSFERASE-RELATED"/>
    <property type="match status" value="1"/>
</dbReference>
<evidence type="ECO:0000313" key="2">
    <source>
        <dbReference type="EMBL" id="ROR28222.1"/>
    </source>
</evidence>
<reference evidence="2 3" key="1">
    <citation type="submission" date="2018-11" db="EMBL/GenBank/DDBJ databases">
        <title>Genomic Encyclopedia of Type Strains, Phase IV (KMG-IV): sequencing the most valuable type-strain genomes for metagenomic binning, comparative biology and taxonomic classification.</title>
        <authorList>
            <person name="Goeker M."/>
        </authorList>
    </citation>
    <scope>NUCLEOTIDE SEQUENCE [LARGE SCALE GENOMIC DNA]</scope>
    <source>
        <strain evidence="2 3">DSM 26537</strain>
    </source>
</reference>
<dbReference type="RefSeq" id="WP_170164313.1">
    <property type="nucleotide sequence ID" value="NZ_RJVG01000005.1"/>
</dbReference>
<organism evidence="2 3">
    <name type="scientific">Mobilisporobacter senegalensis</name>
    <dbReference type="NCBI Taxonomy" id="1329262"/>
    <lineage>
        <taxon>Bacteria</taxon>
        <taxon>Bacillati</taxon>
        <taxon>Bacillota</taxon>
        <taxon>Clostridia</taxon>
        <taxon>Lachnospirales</taxon>
        <taxon>Lachnospiraceae</taxon>
        <taxon>Mobilisporobacter</taxon>
    </lineage>
</organism>
<dbReference type="AlphaFoldDB" id="A0A3N1XSS4"/>
<evidence type="ECO:0000313" key="3">
    <source>
        <dbReference type="Proteomes" id="UP000273083"/>
    </source>
</evidence>
<dbReference type="InterPro" id="IPR029063">
    <property type="entry name" value="SAM-dependent_MTases_sf"/>
</dbReference>
<keyword evidence="2" id="KW-0808">Transferase</keyword>
<gene>
    <name evidence="2" type="ORF">EDD66_105161</name>
</gene>
<dbReference type="GO" id="GO:0008757">
    <property type="term" value="F:S-adenosylmethionine-dependent methyltransferase activity"/>
    <property type="evidence" value="ECO:0007669"/>
    <property type="project" value="InterPro"/>
</dbReference>
<feature type="domain" description="Methyltransferase type 11" evidence="1">
    <location>
        <begin position="47"/>
        <end position="143"/>
    </location>
</feature>
<sequence length="195" mass="22137">MLKNEIYDFYNAGVEIARLEKGLGKIEFFRTKEILSQYIQGNNVIYDIGGGIGTYSAWLAKQGNDIHLLDLADTAITYAKEHMMNDCHFIAEVADARHVNRPDRSADVVLLMGPLYHMQDINDRKQTLKEVYRVLKDGALLIVAGISKFSSTTWALSTYGVNNNFIDDEIFFEMLKGELTTGIHNRPKEYPSPNR</sequence>